<dbReference type="Pfam" id="PF01381">
    <property type="entry name" value="HTH_3"/>
    <property type="match status" value="1"/>
</dbReference>
<keyword evidence="3" id="KW-1185">Reference proteome</keyword>
<evidence type="ECO:0000259" key="1">
    <source>
        <dbReference type="PROSITE" id="PS50943"/>
    </source>
</evidence>
<sequence length="116" mass="12847">MATSYRDPEEAVALGVRIRLARKKLGLTLLELAGRTSVSHSQISRIERGLFKGGSKNVQILCKYLRIEEERISSAEESQHLALRLERLASSSAKWRRVVAAFAEALEAAQNTPPST</sequence>
<accession>A0A7H0GNY1</accession>
<name>A0A7H0GNY1_9BURK</name>
<proteinExistence type="predicted"/>
<dbReference type="InterPro" id="IPR001387">
    <property type="entry name" value="Cro/C1-type_HTH"/>
</dbReference>
<evidence type="ECO:0000313" key="2">
    <source>
        <dbReference type="EMBL" id="QNP49997.1"/>
    </source>
</evidence>
<dbReference type="KEGG" id="daer:H9K75_09180"/>
<dbReference type="AlphaFoldDB" id="A0A7H0GNY1"/>
<gene>
    <name evidence="2" type="ORF">H9K75_09180</name>
</gene>
<protein>
    <submittedName>
        <fullName evidence="2">Helix-turn-helix transcriptional regulator</fullName>
    </submittedName>
</protein>
<dbReference type="EMBL" id="CP060783">
    <property type="protein sequence ID" value="QNP49997.1"/>
    <property type="molecule type" value="Genomic_DNA"/>
</dbReference>
<feature type="domain" description="HTH cro/C1-type" evidence="1">
    <location>
        <begin position="18"/>
        <end position="72"/>
    </location>
</feature>
<dbReference type="CDD" id="cd00093">
    <property type="entry name" value="HTH_XRE"/>
    <property type="match status" value="1"/>
</dbReference>
<dbReference type="RefSeq" id="WP_187725537.1">
    <property type="nucleotide sequence ID" value="NZ_CP060783.1"/>
</dbReference>
<evidence type="ECO:0000313" key="3">
    <source>
        <dbReference type="Proteomes" id="UP000516028"/>
    </source>
</evidence>
<reference evidence="2 3" key="1">
    <citation type="submission" date="2020-08" db="EMBL/GenBank/DDBJ databases">
        <title>Genome sequence of Diaphorobacter aerolatus KACC 16536T.</title>
        <authorList>
            <person name="Hyun D.-W."/>
            <person name="Bae J.-W."/>
        </authorList>
    </citation>
    <scope>NUCLEOTIDE SEQUENCE [LARGE SCALE GENOMIC DNA]</scope>
    <source>
        <strain evidence="2 3">KACC 16536</strain>
    </source>
</reference>
<dbReference type="Gene3D" id="1.10.260.40">
    <property type="entry name" value="lambda repressor-like DNA-binding domains"/>
    <property type="match status" value="1"/>
</dbReference>
<organism evidence="2 3">
    <name type="scientific">Diaphorobacter aerolatus</name>
    <dbReference type="NCBI Taxonomy" id="1288495"/>
    <lineage>
        <taxon>Bacteria</taxon>
        <taxon>Pseudomonadati</taxon>
        <taxon>Pseudomonadota</taxon>
        <taxon>Betaproteobacteria</taxon>
        <taxon>Burkholderiales</taxon>
        <taxon>Comamonadaceae</taxon>
        <taxon>Diaphorobacter</taxon>
    </lineage>
</organism>
<dbReference type="InterPro" id="IPR010982">
    <property type="entry name" value="Lambda_DNA-bd_dom_sf"/>
</dbReference>
<dbReference type="GO" id="GO:0003677">
    <property type="term" value="F:DNA binding"/>
    <property type="evidence" value="ECO:0007669"/>
    <property type="project" value="InterPro"/>
</dbReference>
<dbReference type="SMART" id="SM00530">
    <property type="entry name" value="HTH_XRE"/>
    <property type="match status" value="1"/>
</dbReference>
<dbReference type="Proteomes" id="UP000516028">
    <property type="component" value="Chromosome"/>
</dbReference>
<dbReference type="SUPFAM" id="SSF47413">
    <property type="entry name" value="lambda repressor-like DNA-binding domains"/>
    <property type="match status" value="1"/>
</dbReference>
<dbReference type="PROSITE" id="PS50943">
    <property type="entry name" value="HTH_CROC1"/>
    <property type="match status" value="1"/>
</dbReference>